<evidence type="ECO:0000313" key="1">
    <source>
        <dbReference type="EMBL" id="PWK49874.1"/>
    </source>
</evidence>
<dbReference type="AlphaFoldDB" id="A0A316FMC5"/>
<accession>A0A316FMC5</accession>
<protein>
    <submittedName>
        <fullName evidence="1">Uncharacterized protein</fullName>
    </submittedName>
</protein>
<reference evidence="1 2" key="1">
    <citation type="submission" date="2018-05" db="EMBL/GenBank/DDBJ databases">
        <title>Genomic Encyclopedia of Type Strains, Phase IV (KMG-IV): sequencing the most valuable type-strain genomes for metagenomic binning, comparative biology and taxonomic classification.</title>
        <authorList>
            <person name="Goeker M."/>
        </authorList>
    </citation>
    <scope>NUCLEOTIDE SEQUENCE [LARGE SCALE GENOMIC DNA]</scope>
    <source>
        <strain evidence="1 2">DSM 25350</strain>
    </source>
</reference>
<gene>
    <name evidence="1" type="ORF">C8D97_10735</name>
</gene>
<evidence type="ECO:0000313" key="2">
    <source>
        <dbReference type="Proteomes" id="UP000245790"/>
    </source>
</evidence>
<dbReference type="EMBL" id="QGGU01000007">
    <property type="protein sequence ID" value="PWK49874.1"/>
    <property type="molecule type" value="Genomic_DNA"/>
</dbReference>
<comment type="caution">
    <text evidence="1">The sequence shown here is derived from an EMBL/GenBank/DDBJ whole genome shotgun (WGS) entry which is preliminary data.</text>
</comment>
<organism evidence="1 2">
    <name type="scientific">Pleionea mediterranea</name>
    <dbReference type="NCBI Taxonomy" id="523701"/>
    <lineage>
        <taxon>Bacteria</taxon>
        <taxon>Pseudomonadati</taxon>
        <taxon>Pseudomonadota</taxon>
        <taxon>Gammaproteobacteria</taxon>
        <taxon>Oceanospirillales</taxon>
        <taxon>Pleioneaceae</taxon>
        <taxon>Pleionea</taxon>
    </lineage>
</organism>
<dbReference type="Proteomes" id="UP000245790">
    <property type="component" value="Unassembled WGS sequence"/>
</dbReference>
<proteinExistence type="predicted"/>
<keyword evidence="2" id="KW-1185">Reference proteome</keyword>
<name>A0A316FMC5_9GAMM</name>
<sequence length="51" mass="6139">MDALYHLSTYRSNELAMSTDESTFTVFYITNDHFIFCVLTFNEFDYVRVNR</sequence>